<evidence type="ECO:0000313" key="3">
    <source>
        <dbReference type="EMBL" id="MEB4589654.1"/>
    </source>
</evidence>
<dbReference type="PANTHER" id="PTHR41532:SF1">
    <property type="entry name" value="FIXS PROTEIN"/>
    <property type="match status" value="1"/>
</dbReference>
<evidence type="ECO:0000256" key="2">
    <source>
        <dbReference type="SAM" id="Phobius"/>
    </source>
</evidence>
<dbReference type="NCBIfam" id="TIGR00847">
    <property type="entry name" value="ccoS"/>
    <property type="match status" value="1"/>
</dbReference>
<accession>A0ABU6CU27</accession>
<feature type="transmembrane region" description="Helical" evidence="2">
    <location>
        <begin position="6"/>
        <end position="26"/>
    </location>
</feature>
<dbReference type="RefSeq" id="WP_324692844.1">
    <property type="nucleotide sequence ID" value="NZ_JAYMYJ010000012.1"/>
</dbReference>
<dbReference type="Pfam" id="PF03597">
    <property type="entry name" value="FixS"/>
    <property type="match status" value="1"/>
</dbReference>
<keyword evidence="2" id="KW-0812">Transmembrane</keyword>
<organism evidence="3 4">
    <name type="scientific">Candidatus Thiothrix phosphatis</name>
    <dbReference type="NCBI Taxonomy" id="3112415"/>
    <lineage>
        <taxon>Bacteria</taxon>
        <taxon>Pseudomonadati</taxon>
        <taxon>Pseudomonadota</taxon>
        <taxon>Gammaproteobacteria</taxon>
        <taxon>Thiotrichales</taxon>
        <taxon>Thiotrichaceae</taxon>
        <taxon>Thiothrix</taxon>
    </lineage>
</organism>
<keyword evidence="4" id="KW-1185">Reference proteome</keyword>
<keyword evidence="2" id="KW-0472">Membrane</keyword>
<reference evidence="3 4" key="2">
    <citation type="submission" date="2024-01" db="EMBL/GenBank/DDBJ databases">
        <authorList>
            <person name="Xie X."/>
        </authorList>
    </citation>
    <scope>NUCLEOTIDE SEQUENCE [LARGE SCALE GENOMIC DNA]</scope>
    <source>
        <strain evidence="3">SCUT-1</strain>
    </source>
</reference>
<dbReference type="PANTHER" id="PTHR41532">
    <property type="entry name" value="FIXS PROTEIN"/>
    <property type="match status" value="1"/>
</dbReference>
<proteinExistence type="predicted"/>
<gene>
    <name evidence="3" type="primary">ccoS</name>
    <name evidence="3" type="ORF">VSS37_01550</name>
</gene>
<sequence>MEALYMLIPIAIGVMIIVVIAFIYTVKSGQYDDLEGPAHRILMDDDDPRIPGQQVKQPHKKTAESDIEDKNR</sequence>
<feature type="region of interest" description="Disordered" evidence="1">
    <location>
        <begin position="42"/>
        <end position="72"/>
    </location>
</feature>
<reference evidence="4" key="1">
    <citation type="submission" date="2023-07" db="EMBL/GenBank/DDBJ databases">
        <title>The carbon used by Thiothrix.</title>
        <authorList>
            <person name="Chen L."/>
        </authorList>
    </citation>
    <scope>NUCLEOTIDE SEQUENCE [LARGE SCALE GENOMIC DNA]</scope>
</reference>
<name>A0ABU6CU27_9GAMM</name>
<protein>
    <submittedName>
        <fullName evidence="3">Cbb3-type cytochrome oxidase assembly protein CcoS</fullName>
    </submittedName>
</protein>
<dbReference type="EMBL" id="JAYMYJ010000012">
    <property type="protein sequence ID" value="MEB4589654.1"/>
    <property type="molecule type" value="Genomic_DNA"/>
</dbReference>
<dbReference type="Proteomes" id="UP001308005">
    <property type="component" value="Unassembled WGS sequence"/>
</dbReference>
<feature type="compositionally biased region" description="Basic and acidic residues" evidence="1">
    <location>
        <begin position="61"/>
        <end position="72"/>
    </location>
</feature>
<dbReference type="InterPro" id="IPR004714">
    <property type="entry name" value="Cyt_oxidase_maturation_cbb3"/>
</dbReference>
<evidence type="ECO:0000256" key="1">
    <source>
        <dbReference type="SAM" id="MobiDB-lite"/>
    </source>
</evidence>
<comment type="caution">
    <text evidence="3">The sequence shown here is derived from an EMBL/GenBank/DDBJ whole genome shotgun (WGS) entry which is preliminary data.</text>
</comment>
<evidence type="ECO:0000313" key="4">
    <source>
        <dbReference type="Proteomes" id="UP001308005"/>
    </source>
</evidence>
<keyword evidence="2" id="KW-1133">Transmembrane helix</keyword>